<evidence type="ECO:0000256" key="8">
    <source>
        <dbReference type="SAM" id="Phobius"/>
    </source>
</evidence>
<keyword evidence="10" id="KW-1185">Reference proteome</keyword>
<evidence type="ECO:0000313" key="9">
    <source>
        <dbReference type="EMBL" id="MFD1719261.1"/>
    </source>
</evidence>
<accession>A0ABW4LB11</accession>
<dbReference type="Pfam" id="PF01032">
    <property type="entry name" value="FecCD"/>
    <property type="match status" value="1"/>
</dbReference>
<keyword evidence="4" id="KW-1003">Cell membrane</keyword>
<comment type="subcellular location">
    <subcellularLocation>
        <location evidence="1">Cell membrane</location>
        <topology evidence="1">Multi-pass membrane protein</topology>
    </subcellularLocation>
</comment>
<keyword evidence="6 8" id="KW-1133">Transmembrane helix</keyword>
<feature type="transmembrane region" description="Helical" evidence="8">
    <location>
        <begin position="258"/>
        <end position="280"/>
    </location>
</feature>
<dbReference type="Gene3D" id="1.10.3470.10">
    <property type="entry name" value="ABC transporter involved in vitamin B12 uptake, BtuC"/>
    <property type="match status" value="1"/>
</dbReference>
<dbReference type="PANTHER" id="PTHR30472:SF24">
    <property type="entry name" value="FERRIC ENTEROBACTIN TRANSPORT SYSTEM PERMEASE PROTEIN FEPG"/>
    <property type="match status" value="1"/>
</dbReference>
<sequence length="316" mass="31229">MLSLAVLALVWAHLAVGNDMSAGEILATLTGRGDGEFTIFRLRLPAAALGAAVGAAFGVAGGLFQTVLRNPLASPDILGVSGGASLAAATGILVLSLGGAAISLAALVGAFAAAVAIYVLAWSDGVSGYRFVLIGVGVAFAVQAALAYLVSRADVNDVREALVWMVGSLGTPDWSEVGLLVLALAVLLPAVAAVSPRVRIMQLGDETAGGLGVPAETTRLGALALAVALAAVGTAFAGPVAFVAFVSAPVARRLAPGGGLALVPSALVGAALVLAAALVGEHLFPMSVPVGIVTGLVGAPYLLYLLARGQRTGRTV</sequence>
<feature type="transmembrane region" description="Helical" evidence="8">
    <location>
        <begin position="220"/>
        <end position="246"/>
    </location>
</feature>
<dbReference type="SUPFAM" id="SSF81345">
    <property type="entry name" value="ABC transporter involved in vitamin B12 uptake, BtuC"/>
    <property type="match status" value="1"/>
</dbReference>
<name>A0ABW4LB11_9MICO</name>
<dbReference type="InterPro" id="IPR037294">
    <property type="entry name" value="ABC_BtuC-like"/>
</dbReference>
<feature type="transmembrane region" description="Helical" evidence="8">
    <location>
        <begin position="286"/>
        <end position="307"/>
    </location>
</feature>
<comment type="similarity">
    <text evidence="2">Belongs to the binding-protein-dependent transport system permease family. FecCD subfamily.</text>
</comment>
<evidence type="ECO:0000313" key="10">
    <source>
        <dbReference type="Proteomes" id="UP001597277"/>
    </source>
</evidence>
<proteinExistence type="inferred from homology"/>
<dbReference type="RefSeq" id="WP_388009201.1">
    <property type="nucleotide sequence ID" value="NZ_JBHUEE010000009.1"/>
</dbReference>
<reference evidence="10" key="1">
    <citation type="journal article" date="2019" name="Int. J. Syst. Evol. Microbiol.">
        <title>The Global Catalogue of Microorganisms (GCM) 10K type strain sequencing project: providing services to taxonomists for standard genome sequencing and annotation.</title>
        <authorList>
            <consortium name="The Broad Institute Genomics Platform"/>
            <consortium name="The Broad Institute Genome Sequencing Center for Infectious Disease"/>
            <person name="Wu L."/>
            <person name="Ma J."/>
        </authorList>
    </citation>
    <scope>NUCLEOTIDE SEQUENCE [LARGE SCALE GENOMIC DNA]</scope>
    <source>
        <strain evidence="10">JCM 17130</strain>
    </source>
</reference>
<evidence type="ECO:0000256" key="2">
    <source>
        <dbReference type="ARBA" id="ARBA00007935"/>
    </source>
</evidence>
<organism evidence="9 10">
    <name type="scientific">Georgenia deserti</name>
    <dbReference type="NCBI Taxonomy" id="2093781"/>
    <lineage>
        <taxon>Bacteria</taxon>
        <taxon>Bacillati</taxon>
        <taxon>Actinomycetota</taxon>
        <taxon>Actinomycetes</taxon>
        <taxon>Micrococcales</taxon>
        <taxon>Bogoriellaceae</taxon>
        <taxon>Georgenia</taxon>
    </lineage>
</organism>
<keyword evidence="3" id="KW-0813">Transport</keyword>
<evidence type="ECO:0000256" key="4">
    <source>
        <dbReference type="ARBA" id="ARBA00022475"/>
    </source>
</evidence>
<feature type="transmembrane region" description="Helical" evidence="8">
    <location>
        <begin position="47"/>
        <end position="68"/>
    </location>
</feature>
<dbReference type="PANTHER" id="PTHR30472">
    <property type="entry name" value="FERRIC ENTEROBACTIN TRANSPORT SYSTEM PERMEASE PROTEIN"/>
    <property type="match status" value="1"/>
</dbReference>
<comment type="caution">
    <text evidence="9">The sequence shown here is derived from an EMBL/GenBank/DDBJ whole genome shotgun (WGS) entry which is preliminary data.</text>
</comment>
<protein>
    <submittedName>
        <fullName evidence="9">FecCD family ABC transporter permease</fullName>
    </submittedName>
</protein>
<gene>
    <name evidence="9" type="ORF">ACFSE6_15570</name>
</gene>
<dbReference type="InterPro" id="IPR000522">
    <property type="entry name" value="ABC_transptr_permease_BtuC"/>
</dbReference>
<feature type="transmembrane region" description="Helical" evidence="8">
    <location>
        <begin position="128"/>
        <end position="150"/>
    </location>
</feature>
<feature type="transmembrane region" description="Helical" evidence="8">
    <location>
        <begin position="89"/>
        <end position="122"/>
    </location>
</feature>
<evidence type="ECO:0000256" key="7">
    <source>
        <dbReference type="ARBA" id="ARBA00023136"/>
    </source>
</evidence>
<evidence type="ECO:0000256" key="6">
    <source>
        <dbReference type="ARBA" id="ARBA00022989"/>
    </source>
</evidence>
<feature type="transmembrane region" description="Helical" evidence="8">
    <location>
        <begin position="177"/>
        <end position="200"/>
    </location>
</feature>
<evidence type="ECO:0000256" key="3">
    <source>
        <dbReference type="ARBA" id="ARBA00022448"/>
    </source>
</evidence>
<dbReference type="EMBL" id="JBHUEE010000009">
    <property type="protein sequence ID" value="MFD1719261.1"/>
    <property type="molecule type" value="Genomic_DNA"/>
</dbReference>
<keyword evidence="7 8" id="KW-0472">Membrane</keyword>
<evidence type="ECO:0000256" key="1">
    <source>
        <dbReference type="ARBA" id="ARBA00004651"/>
    </source>
</evidence>
<evidence type="ECO:0000256" key="5">
    <source>
        <dbReference type="ARBA" id="ARBA00022692"/>
    </source>
</evidence>
<dbReference type="Proteomes" id="UP001597277">
    <property type="component" value="Unassembled WGS sequence"/>
</dbReference>
<keyword evidence="5 8" id="KW-0812">Transmembrane</keyword>